<gene>
    <name evidence="1" type="ORF">CMUC_1020</name>
</gene>
<accession>A0A6G5QGG5</accession>
<dbReference type="AlphaFoldDB" id="A0A6G5QGG5"/>
<dbReference type="Proteomes" id="UP000503264">
    <property type="component" value="Chromosome"/>
</dbReference>
<keyword evidence="2" id="KW-1185">Reference proteome</keyword>
<dbReference type="RefSeq" id="WP_169777566.1">
    <property type="nucleotide sequence ID" value="NZ_CP012542.1"/>
</dbReference>
<reference evidence="1 2" key="1">
    <citation type="submission" date="2016-07" db="EMBL/GenBank/DDBJ databases">
        <title>Comparative genomics of the Campylobacter concisus group.</title>
        <authorList>
            <person name="Miller W.G."/>
            <person name="Yee E."/>
            <person name="Chapman M.H."/>
            <person name="Huynh S."/>
            <person name="Bono J.L."/>
            <person name="On S.L.W."/>
            <person name="StLeger J."/>
            <person name="Foster G."/>
            <person name="Parker C.T."/>
        </authorList>
    </citation>
    <scope>NUCLEOTIDE SEQUENCE [LARGE SCALE GENOMIC DNA]</scope>
    <source>
        <strain evidence="1 2">CCUG 21559</strain>
    </source>
</reference>
<evidence type="ECO:0000313" key="1">
    <source>
        <dbReference type="EMBL" id="QCD44803.1"/>
    </source>
</evidence>
<proteinExistence type="predicted"/>
<organism evidence="1 2">
    <name type="scientific">Campylobacter mucosalis CCUG 21559</name>
    <dbReference type="NCBI Taxonomy" id="1032067"/>
    <lineage>
        <taxon>Bacteria</taxon>
        <taxon>Pseudomonadati</taxon>
        <taxon>Campylobacterota</taxon>
        <taxon>Epsilonproteobacteria</taxon>
        <taxon>Campylobacterales</taxon>
        <taxon>Campylobacteraceae</taxon>
        <taxon>Campylobacter</taxon>
    </lineage>
</organism>
<protein>
    <submittedName>
        <fullName evidence="1">Uncharacterized protein</fullName>
    </submittedName>
</protein>
<evidence type="ECO:0000313" key="2">
    <source>
        <dbReference type="Proteomes" id="UP000503264"/>
    </source>
</evidence>
<dbReference type="EMBL" id="CP012542">
    <property type="protein sequence ID" value="QCD44803.1"/>
    <property type="molecule type" value="Genomic_DNA"/>
</dbReference>
<sequence>MVKDEFELRLDEKAKILTDCQTQKGLNSCFNCELIFECEIRKNYVDAAYNSMSKGDSGGFEF</sequence>
<name>A0A6G5QGG5_9BACT</name>